<keyword evidence="3 5" id="KW-1133">Transmembrane helix</keyword>
<name>A0A251ZXR8_9PROT</name>
<dbReference type="EMBL" id="JOPB01000001">
    <property type="protein sequence ID" value="OUI79460.1"/>
    <property type="molecule type" value="Genomic_DNA"/>
</dbReference>
<evidence type="ECO:0000256" key="5">
    <source>
        <dbReference type="SAM" id="Phobius"/>
    </source>
</evidence>
<organism evidence="6 7">
    <name type="scientific">Commensalibacter intestini</name>
    <dbReference type="NCBI Taxonomy" id="479936"/>
    <lineage>
        <taxon>Bacteria</taxon>
        <taxon>Pseudomonadati</taxon>
        <taxon>Pseudomonadota</taxon>
        <taxon>Alphaproteobacteria</taxon>
        <taxon>Acetobacterales</taxon>
        <taxon>Acetobacteraceae</taxon>
    </lineage>
</organism>
<dbReference type="GO" id="GO:0016020">
    <property type="term" value="C:membrane"/>
    <property type="evidence" value="ECO:0007669"/>
    <property type="project" value="UniProtKB-SubCell"/>
</dbReference>
<gene>
    <name evidence="6" type="ORF">HK18_02565</name>
</gene>
<evidence type="ECO:0000313" key="6">
    <source>
        <dbReference type="EMBL" id="OUI79460.1"/>
    </source>
</evidence>
<dbReference type="Proteomes" id="UP000194946">
    <property type="component" value="Unassembled WGS sequence"/>
</dbReference>
<evidence type="ECO:0000256" key="2">
    <source>
        <dbReference type="ARBA" id="ARBA00022692"/>
    </source>
</evidence>
<reference evidence="7" key="1">
    <citation type="submission" date="2014-06" db="EMBL/GenBank/DDBJ databases">
        <authorList>
            <person name="Winans N.J."/>
            <person name="Newell P.D."/>
            <person name="Douglas A.E."/>
        </authorList>
    </citation>
    <scope>NUCLEOTIDE SEQUENCE [LARGE SCALE GENOMIC DNA]</scope>
    <source>
        <strain evidence="7">DmL_052</strain>
    </source>
</reference>
<keyword evidence="4 5" id="KW-0472">Membrane</keyword>
<keyword evidence="2 5" id="KW-0812">Transmembrane</keyword>
<evidence type="ECO:0000313" key="7">
    <source>
        <dbReference type="Proteomes" id="UP000194946"/>
    </source>
</evidence>
<dbReference type="RefSeq" id="WP_086631768.1">
    <property type="nucleotide sequence ID" value="NZ_JOPB01000001.1"/>
</dbReference>
<feature type="transmembrane region" description="Helical" evidence="5">
    <location>
        <begin position="92"/>
        <end position="108"/>
    </location>
</feature>
<evidence type="ECO:0000256" key="3">
    <source>
        <dbReference type="ARBA" id="ARBA00022989"/>
    </source>
</evidence>
<keyword evidence="7" id="KW-1185">Reference proteome</keyword>
<dbReference type="InterPro" id="IPR032808">
    <property type="entry name" value="DoxX"/>
</dbReference>
<protein>
    <recommendedName>
        <fullName evidence="8">DoxX family protein</fullName>
    </recommendedName>
</protein>
<evidence type="ECO:0008006" key="8">
    <source>
        <dbReference type="Google" id="ProtNLM"/>
    </source>
</evidence>
<evidence type="ECO:0000256" key="4">
    <source>
        <dbReference type="ARBA" id="ARBA00023136"/>
    </source>
</evidence>
<dbReference type="Pfam" id="PF13564">
    <property type="entry name" value="DoxX_2"/>
    <property type="match status" value="1"/>
</dbReference>
<sequence length="113" mass="12183">MAKHCKKIWRTLVGLGFAACGISKVLGVEIQEKRFSELEWTQSNMKTLGSAQIAGAVLLSCKKTSKLGALLLAASALCLLVTGFKHNRKEELAIDGFGVLAALSIIFCKKCKK</sequence>
<accession>A0A251ZXR8</accession>
<dbReference type="AlphaFoldDB" id="A0A251ZXR8"/>
<evidence type="ECO:0000256" key="1">
    <source>
        <dbReference type="ARBA" id="ARBA00004141"/>
    </source>
</evidence>
<comment type="subcellular location">
    <subcellularLocation>
        <location evidence="1">Membrane</location>
        <topology evidence="1">Multi-pass membrane protein</topology>
    </subcellularLocation>
</comment>
<feature type="transmembrane region" description="Helical" evidence="5">
    <location>
        <begin position="67"/>
        <end position="86"/>
    </location>
</feature>
<proteinExistence type="predicted"/>
<comment type="caution">
    <text evidence="6">The sequence shown here is derived from an EMBL/GenBank/DDBJ whole genome shotgun (WGS) entry which is preliminary data.</text>
</comment>